<name>A0A9P7GHC6_9AGAR</name>
<keyword evidence="2" id="KW-1185">Reference proteome</keyword>
<protein>
    <recommendedName>
        <fullName evidence="3">F-box domain-containing protein</fullName>
    </recommendedName>
</protein>
<evidence type="ECO:0008006" key="3">
    <source>
        <dbReference type="Google" id="ProtNLM"/>
    </source>
</evidence>
<sequence length="485" mass="55111">MPSRFAHPRRASASDLPVEILLLIFTQVYLENRTSIQNVDPEFHDGDYDGDEIPVVWTQVDISERSLFPYALVSVCRLWRNIMQSVPEFWTRIFIFYDTQEFSLASMKSHIEASGALPIEILVTNRGSRFYFGKPTLEQARLRKIIDIVIPHLHRCESLSFQTIYPSSLPSVAADLQVHAPMLQYIFLEAFESSDVALSPSLPNVEFQFPALIHLSINGWSFIDLWKNAQTWFEQWVQQKPFQASMRVSDYHLIATDDTPFDLISAIPLLRKFTTLDFHDVHFQCPLRPAIPPQLVQLQKLTMSNLDRSTTCAFLQAQFESVEYLTIGNCPLTTDDVLPNCLSLTLEDDIPSNVLSAVIARWTGGDLTITECPGLNDDVFSQLGETVFVEQQQVTRAVNAPRMTLLTIFACYGFSIGALKSMVENRIGTVNTGNLTRVEGFRVPRMSLEDREWFEAQPNRPLISWRDDGDSDELSLENGMEVVSD</sequence>
<dbReference type="OrthoDB" id="3001771at2759"/>
<proteinExistence type="predicted"/>
<dbReference type="AlphaFoldDB" id="A0A9P7GHC6"/>
<gene>
    <name evidence="1" type="ORF">H0H81_002577</name>
</gene>
<reference evidence="1" key="1">
    <citation type="submission" date="2021-02" db="EMBL/GenBank/DDBJ databases">
        <authorList>
            <person name="Nieuwenhuis M."/>
            <person name="Van De Peppel L.J.J."/>
        </authorList>
    </citation>
    <scope>NUCLEOTIDE SEQUENCE</scope>
    <source>
        <strain evidence="1">D49</strain>
    </source>
</reference>
<accession>A0A9P7GHC6</accession>
<comment type="caution">
    <text evidence="1">The sequence shown here is derived from an EMBL/GenBank/DDBJ whole genome shotgun (WGS) entry which is preliminary data.</text>
</comment>
<evidence type="ECO:0000313" key="2">
    <source>
        <dbReference type="Proteomes" id="UP000717328"/>
    </source>
</evidence>
<dbReference type="EMBL" id="JABCKI010000792">
    <property type="protein sequence ID" value="KAG5649669.1"/>
    <property type="molecule type" value="Genomic_DNA"/>
</dbReference>
<reference evidence="1" key="2">
    <citation type="submission" date="2021-10" db="EMBL/GenBank/DDBJ databases">
        <title>Phylogenomics reveals ancestral predisposition of the termite-cultivated fungus Termitomyces towards a domesticated lifestyle.</title>
        <authorList>
            <person name="Auxier B."/>
            <person name="Grum-Grzhimaylo A."/>
            <person name="Cardenas M.E."/>
            <person name="Lodge J.D."/>
            <person name="Laessoe T."/>
            <person name="Pedersen O."/>
            <person name="Smith M.E."/>
            <person name="Kuyper T.W."/>
            <person name="Franco-Molano E.A."/>
            <person name="Baroni T.J."/>
            <person name="Aanen D.K."/>
        </authorList>
    </citation>
    <scope>NUCLEOTIDE SEQUENCE</scope>
    <source>
        <strain evidence="1">D49</strain>
    </source>
</reference>
<evidence type="ECO:0000313" key="1">
    <source>
        <dbReference type="EMBL" id="KAG5649669.1"/>
    </source>
</evidence>
<dbReference type="SUPFAM" id="SSF52047">
    <property type="entry name" value="RNI-like"/>
    <property type="match status" value="1"/>
</dbReference>
<dbReference type="Proteomes" id="UP000717328">
    <property type="component" value="Unassembled WGS sequence"/>
</dbReference>
<organism evidence="1 2">
    <name type="scientific">Sphagnurus paluster</name>
    <dbReference type="NCBI Taxonomy" id="117069"/>
    <lineage>
        <taxon>Eukaryota</taxon>
        <taxon>Fungi</taxon>
        <taxon>Dikarya</taxon>
        <taxon>Basidiomycota</taxon>
        <taxon>Agaricomycotina</taxon>
        <taxon>Agaricomycetes</taxon>
        <taxon>Agaricomycetidae</taxon>
        <taxon>Agaricales</taxon>
        <taxon>Tricholomatineae</taxon>
        <taxon>Lyophyllaceae</taxon>
        <taxon>Sphagnurus</taxon>
    </lineage>
</organism>